<feature type="region of interest" description="Disordered" evidence="1">
    <location>
        <begin position="414"/>
        <end position="438"/>
    </location>
</feature>
<dbReference type="AlphaFoldDB" id="A0AAX4IKY2"/>
<dbReference type="Proteomes" id="UP001322277">
    <property type="component" value="Chromosome 5"/>
</dbReference>
<protein>
    <submittedName>
        <fullName evidence="2">Uncharacterized protein</fullName>
    </submittedName>
</protein>
<name>A0AAX4IKY2_9PEZI</name>
<dbReference type="RefSeq" id="XP_062780909.1">
    <property type="nucleotide sequence ID" value="XM_062924858.1"/>
</dbReference>
<gene>
    <name evidence="2" type="ORF">CDEST_08699</name>
</gene>
<organism evidence="2 3">
    <name type="scientific">Colletotrichum destructivum</name>
    <dbReference type="NCBI Taxonomy" id="34406"/>
    <lineage>
        <taxon>Eukaryota</taxon>
        <taxon>Fungi</taxon>
        <taxon>Dikarya</taxon>
        <taxon>Ascomycota</taxon>
        <taxon>Pezizomycotina</taxon>
        <taxon>Sordariomycetes</taxon>
        <taxon>Hypocreomycetidae</taxon>
        <taxon>Glomerellales</taxon>
        <taxon>Glomerellaceae</taxon>
        <taxon>Colletotrichum</taxon>
        <taxon>Colletotrichum destructivum species complex</taxon>
    </lineage>
</organism>
<evidence type="ECO:0000313" key="3">
    <source>
        <dbReference type="Proteomes" id="UP001322277"/>
    </source>
</evidence>
<dbReference type="EMBL" id="CP137309">
    <property type="protein sequence ID" value="WQF83685.1"/>
    <property type="molecule type" value="Genomic_DNA"/>
</dbReference>
<dbReference type="KEGG" id="cdet:87945202"/>
<evidence type="ECO:0000313" key="2">
    <source>
        <dbReference type="EMBL" id="WQF83685.1"/>
    </source>
</evidence>
<accession>A0AAX4IKY2</accession>
<dbReference type="GeneID" id="87945202"/>
<feature type="region of interest" description="Disordered" evidence="1">
    <location>
        <begin position="498"/>
        <end position="538"/>
    </location>
</feature>
<feature type="compositionally biased region" description="Polar residues" evidence="1">
    <location>
        <begin position="524"/>
        <end position="538"/>
    </location>
</feature>
<sequence length="538" mass="58084">MFFSCRPRQTPRPPRPQCLYSGCSHRALRCESKSEGKAMLSLYCKDHACRQRLGELMCPNYKASGFSKYCEDHRRCENQGCPHQRICCDTSQDWPYCQNREFQTASSRSHRQMCIHIHAQHHSSPDTCFHQGCHQKRVSNSRMCVHHTPLCLIPGCGHPRVDDGLYCLSHSCTDRDCNSVINGGHWCKDHRLCKTDGCGLQRAVTAGGKYEDVCWQHLPTACLSPGCVNTISGGLRFCSQHECTYPSCREQKDNASDPSRLYCATHTCNSQSCPQPTADLANPSAARYCVTHKCASAACTHPSKPASRHCALHACLHASCPSPRAADPLVVSASQFCSTHECHAAGCHSPARPNGNYCETAHACAVPGCPAPRGLLGGGDGSDGTGAASVCCASHTAMIARESAAAWSLYPAGERRSMPSPAQTQPQPQPQPRTRPQRFSYVSQAEETLGQRLREERERQDHEARLDLEMRTWQAARGVGGGVGVGVGVGVGSSTGATVGLETRGRGVRGGRSGTHDSGFGGSPSVSDLASSNNTFVG</sequence>
<proteinExistence type="predicted"/>
<reference evidence="3" key="1">
    <citation type="journal article" date="2023" name="bioRxiv">
        <title>Complete genome of the Medicago anthracnose fungus, Colletotrichum destructivum, reveals a mini-chromosome-like region within a core chromosome.</title>
        <authorList>
            <person name="Lapalu N."/>
            <person name="Simon A."/>
            <person name="Lu A."/>
            <person name="Plaumann P.-L."/>
            <person name="Amselem J."/>
            <person name="Pigne S."/>
            <person name="Auger A."/>
            <person name="Koch C."/>
            <person name="Dallery J.-F."/>
            <person name="O'Connell R.J."/>
        </authorList>
    </citation>
    <scope>NUCLEOTIDE SEQUENCE [LARGE SCALE GENOMIC DNA]</scope>
    <source>
        <strain evidence="3">CBS 520.97</strain>
    </source>
</reference>
<evidence type="ECO:0000256" key="1">
    <source>
        <dbReference type="SAM" id="MobiDB-lite"/>
    </source>
</evidence>
<keyword evidence="3" id="KW-1185">Reference proteome</keyword>